<dbReference type="PANTHER" id="PTHR13085:SF0">
    <property type="entry name" value="SIGNAL PEPTIDASE COMPLEX SUBUNIT 2"/>
    <property type="match status" value="1"/>
</dbReference>
<evidence type="ECO:0000256" key="5">
    <source>
        <dbReference type="ARBA" id="ARBA00022824"/>
    </source>
</evidence>
<dbReference type="EMBL" id="BRXZ01000484">
    <property type="protein sequence ID" value="GMI12542.1"/>
    <property type="molecule type" value="Genomic_DNA"/>
</dbReference>
<evidence type="ECO:0000256" key="4">
    <source>
        <dbReference type="ARBA" id="ARBA00022692"/>
    </source>
</evidence>
<evidence type="ECO:0000256" key="6">
    <source>
        <dbReference type="ARBA" id="ARBA00022989"/>
    </source>
</evidence>
<dbReference type="OrthoDB" id="190071at2759"/>
<evidence type="ECO:0000313" key="10">
    <source>
        <dbReference type="EMBL" id="GMI12542.1"/>
    </source>
</evidence>
<evidence type="ECO:0000256" key="8">
    <source>
        <dbReference type="ARBA" id="ARBA00045608"/>
    </source>
</evidence>
<dbReference type="Proteomes" id="UP001165082">
    <property type="component" value="Unassembled WGS sequence"/>
</dbReference>
<proteinExistence type="inferred from homology"/>
<evidence type="ECO:0000256" key="3">
    <source>
        <dbReference type="ARBA" id="ARBA00017057"/>
    </source>
</evidence>
<accession>A0A9W7KUW4</accession>
<dbReference type="GO" id="GO:0045047">
    <property type="term" value="P:protein targeting to ER"/>
    <property type="evidence" value="ECO:0007669"/>
    <property type="project" value="TreeGrafter"/>
</dbReference>
<sequence length="439" mass="48269">MANQNNDNLSESVLTLTPVELGDTLQVRQSLDETLTEALSESNVGLYEDLTLENFKIGTMVVACAFAMVAQFAPLPFPDSRLLLGLCCAAYFACSGALQFAVTFVEKDLVYTSQPFDNGGKDCVLKAHSSLGSSRTLRRASSKVRRRRGIGAGDKTWKWLALVSAQRFTLQSPHGILRSREKRSITGTNVQLIPNELYTTSVKRDQDGEPVLDGGGRPVVEVANKFYHPDHLVCDSGGDCLDGGHEVNVDLIDRVGVDKVGRPQFARWAFVAFSVSEGKREARARVVKIRKFFVKNYEPLTEVFKHVAAVGADAGGTATISFMEFSSFLKESKIVEGTNMNDEIQKIFIESHVHDSETQGTVTLQSEMHQHEFFIGMIAVSVYLKIRMKKGGRSSIARARGARGKTVTHVEAFAQVFSENLAPYIQRHLFGPAIKSALG</sequence>
<feature type="non-terminal residue" evidence="10">
    <location>
        <position position="1"/>
    </location>
</feature>
<comment type="similarity">
    <text evidence="2">Belongs to the SPCS2 family.</text>
</comment>
<reference evidence="10" key="1">
    <citation type="submission" date="2022-07" db="EMBL/GenBank/DDBJ databases">
        <title>Genome analysis of Parmales, a sister group of diatoms, reveals the evolutionary specialization of diatoms from phago-mixotrophs to photoautotrophs.</title>
        <authorList>
            <person name="Ban H."/>
            <person name="Sato S."/>
            <person name="Yoshikawa S."/>
            <person name="Kazumasa Y."/>
            <person name="Nakamura Y."/>
            <person name="Ichinomiya M."/>
            <person name="Saitoh K."/>
            <person name="Sato N."/>
            <person name="Blanc-Mathieu R."/>
            <person name="Endo H."/>
            <person name="Kuwata A."/>
            <person name="Ogata H."/>
        </authorList>
    </citation>
    <scope>NUCLEOTIDE SEQUENCE</scope>
</reference>
<feature type="transmembrane region" description="Helical" evidence="9">
    <location>
        <begin position="57"/>
        <end position="75"/>
    </location>
</feature>
<comment type="caution">
    <text evidence="10">The sequence shown here is derived from an EMBL/GenBank/DDBJ whole genome shotgun (WGS) entry which is preliminary data.</text>
</comment>
<keyword evidence="11" id="KW-1185">Reference proteome</keyword>
<dbReference type="PANTHER" id="PTHR13085">
    <property type="entry name" value="MICROSOMAL SIGNAL PEPTIDASE 25 KDA SUBUNIT"/>
    <property type="match status" value="1"/>
</dbReference>
<dbReference type="Pfam" id="PF06703">
    <property type="entry name" value="SPC25"/>
    <property type="match status" value="1"/>
</dbReference>
<evidence type="ECO:0000256" key="9">
    <source>
        <dbReference type="SAM" id="Phobius"/>
    </source>
</evidence>
<gene>
    <name evidence="10" type="ORF">TrRE_jg1844</name>
</gene>
<protein>
    <recommendedName>
        <fullName evidence="3">Signal peptidase complex subunit 2</fullName>
    </recommendedName>
</protein>
<evidence type="ECO:0000313" key="11">
    <source>
        <dbReference type="Proteomes" id="UP001165082"/>
    </source>
</evidence>
<keyword evidence="4 9" id="KW-0812">Transmembrane</keyword>
<organism evidence="10 11">
    <name type="scientific">Triparma retinervis</name>
    <dbReference type="NCBI Taxonomy" id="2557542"/>
    <lineage>
        <taxon>Eukaryota</taxon>
        <taxon>Sar</taxon>
        <taxon>Stramenopiles</taxon>
        <taxon>Ochrophyta</taxon>
        <taxon>Bolidophyceae</taxon>
        <taxon>Parmales</taxon>
        <taxon>Triparmaceae</taxon>
        <taxon>Triparma</taxon>
    </lineage>
</organism>
<dbReference type="InterPro" id="IPR009582">
    <property type="entry name" value="Spc2/SPCS2"/>
</dbReference>
<evidence type="ECO:0000256" key="2">
    <source>
        <dbReference type="ARBA" id="ARBA00007324"/>
    </source>
</evidence>
<evidence type="ECO:0000256" key="1">
    <source>
        <dbReference type="ARBA" id="ARBA00004477"/>
    </source>
</evidence>
<keyword evidence="6 9" id="KW-1133">Transmembrane helix</keyword>
<keyword evidence="7 9" id="KW-0472">Membrane</keyword>
<evidence type="ECO:0000256" key="7">
    <source>
        <dbReference type="ARBA" id="ARBA00023136"/>
    </source>
</evidence>
<dbReference type="GO" id="GO:0006465">
    <property type="term" value="P:signal peptide processing"/>
    <property type="evidence" value="ECO:0007669"/>
    <property type="project" value="InterPro"/>
</dbReference>
<comment type="subcellular location">
    <subcellularLocation>
        <location evidence="1">Endoplasmic reticulum membrane</location>
        <topology evidence="1">Multi-pass membrane protein</topology>
    </subcellularLocation>
</comment>
<comment type="function">
    <text evidence="8">Component of the signal peptidase complex (SPC) which catalyzes the cleavage of N-terminal signal sequences from nascent proteins as they are translocated into the lumen of the endoplasmic reticulum. Enhances the enzymatic activity of SPC and facilitates the interactions between different components of the translocation site.</text>
</comment>
<name>A0A9W7KUW4_9STRA</name>
<keyword evidence="5" id="KW-0256">Endoplasmic reticulum</keyword>
<dbReference type="GO" id="GO:0005787">
    <property type="term" value="C:signal peptidase complex"/>
    <property type="evidence" value="ECO:0007669"/>
    <property type="project" value="InterPro"/>
</dbReference>
<dbReference type="AlphaFoldDB" id="A0A9W7KUW4"/>
<feature type="transmembrane region" description="Helical" evidence="9">
    <location>
        <begin position="82"/>
        <end position="105"/>
    </location>
</feature>